<accession>A0A450Y4C2</accession>
<evidence type="ECO:0000256" key="1">
    <source>
        <dbReference type="ARBA" id="ARBA00022729"/>
    </source>
</evidence>
<dbReference type="InterPro" id="IPR002491">
    <property type="entry name" value="ABC_transptr_periplasmic_BD"/>
</dbReference>
<dbReference type="Gene3D" id="3.40.50.1980">
    <property type="entry name" value="Nitrogenase molybdenum iron protein domain"/>
    <property type="match status" value="2"/>
</dbReference>
<dbReference type="CDD" id="cd01144">
    <property type="entry name" value="BtuF"/>
    <property type="match status" value="1"/>
</dbReference>
<proteinExistence type="predicted"/>
<dbReference type="SUPFAM" id="SSF53807">
    <property type="entry name" value="Helical backbone' metal receptor"/>
    <property type="match status" value="1"/>
</dbReference>
<dbReference type="NCBIfam" id="NF038402">
    <property type="entry name" value="TroA_like"/>
    <property type="match status" value="1"/>
</dbReference>
<feature type="domain" description="Fe/B12 periplasmic-binding" evidence="2">
    <location>
        <begin position="43"/>
        <end position="294"/>
    </location>
</feature>
<dbReference type="AlphaFoldDB" id="A0A450Y4C2"/>
<gene>
    <name evidence="4" type="ORF">BECKSD772E_GA0070983_100168</name>
    <name evidence="3" type="ORF">BECKSD772F_GA0070984_100169</name>
</gene>
<dbReference type="EMBL" id="CAADFR010000001">
    <property type="protein sequence ID" value="VFK36403.1"/>
    <property type="molecule type" value="Genomic_DNA"/>
</dbReference>
<protein>
    <submittedName>
        <fullName evidence="3">Iron complex transport system substrate-binding protein</fullName>
    </submittedName>
</protein>
<evidence type="ECO:0000313" key="4">
    <source>
        <dbReference type="EMBL" id="VFK38660.1"/>
    </source>
</evidence>
<dbReference type="PROSITE" id="PS50983">
    <property type="entry name" value="FE_B12_PBP"/>
    <property type="match status" value="1"/>
</dbReference>
<organism evidence="3">
    <name type="scientific">Candidatus Kentrum sp. SD</name>
    <dbReference type="NCBI Taxonomy" id="2126332"/>
    <lineage>
        <taxon>Bacteria</taxon>
        <taxon>Pseudomonadati</taxon>
        <taxon>Pseudomonadota</taxon>
        <taxon>Gammaproteobacteria</taxon>
        <taxon>Candidatus Kentrum</taxon>
    </lineage>
</organism>
<evidence type="ECO:0000313" key="3">
    <source>
        <dbReference type="EMBL" id="VFK36403.1"/>
    </source>
</evidence>
<evidence type="ECO:0000259" key="2">
    <source>
        <dbReference type="PROSITE" id="PS50983"/>
    </source>
</evidence>
<dbReference type="InterPro" id="IPR054828">
    <property type="entry name" value="Vit_B12_bind_prot"/>
</dbReference>
<keyword evidence="1" id="KW-0732">Signal</keyword>
<dbReference type="PANTHER" id="PTHR30535">
    <property type="entry name" value="VITAMIN B12-BINDING PROTEIN"/>
    <property type="match status" value="1"/>
</dbReference>
<dbReference type="GO" id="GO:0071281">
    <property type="term" value="P:cellular response to iron ion"/>
    <property type="evidence" value="ECO:0007669"/>
    <property type="project" value="TreeGrafter"/>
</dbReference>
<name>A0A450Y4C2_9GAMM</name>
<dbReference type="PANTHER" id="PTHR30535:SF34">
    <property type="entry name" value="MOLYBDATE-BINDING PROTEIN MOLA"/>
    <property type="match status" value="1"/>
</dbReference>
<dbReference type="Pfam" id="PF01497">
    <property type="entry name" value="Peripla_BP_2"/>
    <property type="match status" value="1"/>
</dbReference>
<dbReference type="InterPro" id="IPR050902">
    <property type="entry name" value="ABC_Transporter_SBP"/>
</dbReference>
<dbReference type="EMBL" id="CAADFU010000001">
    <property type="protein sequence ID" value="VFK38660.1"/>
    <property type="molecule type" value="Genomic_DNA"/>
</dbReference>
<sequence>MPLYFWFSTIIGLFWLGTSSVLAEISVQDAKGRTITLERPAQRIVSLAPHVTEMMFALGAGDRIVGTVHYSDFPPEAKEIPRVGGYHQLDLERIYALQPDLVIGWSGGNERNQVETLMEFGLRVFISEPHRITDIITNMETFAVLTGTQSQGEMLLATLRERWTFLGKRYAHRRAVRVFYQIWNSPLMTINSQHMIGDVIRQCGGKNVFGDLPTLIPKIGYEAVIQADPEVIIASGMDEERPEWLNQWLRWSAVSAVRNNHLYFIPPDLIQRHSPRILEGAVLLCEQLEKVRSG</sequence>
<reference evidence="3" key="1">
    <citation type="submission" date="2019-02" db="EMBL/GenBank/DDBJ databases">
        <authorList>
            <person name="Gruber-Vodicka R. H."/>
            <person name="Seah K. B. B."/>
        </authorList>
    </citation>
    <scope>NUCLEOTIDE SEQUENCE</scope>
    <source>
        <strain evidence="4">BECK_S1320</strain>
        <strain evidence="3">BECK_S1321</strain>
    </source>
</reference>